<evidence type="ECO:0000256" key="1">
    <source>
        <dbReference type="ARBA" id="ARBA00022737"/>
    </source>
</evidence>
<dbReference type="Pfam" id="PF13432">
    <property type="entry name" value="TPR_16"/>
    <property type="match status" value="1"/>
</dbReference>
<dbReference type="InterPro" id="IPR051685">
    <property type="entry name" value="Ycf3/AcsC/BcsC/TPR_MFPF"/>
</dbReference>
<protein>
    <submittedName>
        <fullName evidence="5">Tetratricopeptide repeat protein</fullName>
    </submittedName>
</protein>
<dbReference type="PROSITE" id="PS50005">
    <property type="entry name" value="TPR"/>
    <property type="match status" value="2"/>
</dbReference>
<evidence type="ECO:0000256" key="2">
    <source>
        <dbReference type="ARBA" id="ARBA00022803"/>
    </source>
</evidence>
<evidence type="ECO:0000313" key="5">
    <source>
        <dbReference type="EMBL" id="MDJ1170551.1"/>
    </source>
</evidence>
<dbReference type="Gene3D" id="6.10.140.910">
    <property type="match status" value="1"/>
</dbReference>
<dbReference type="Gene3D" id="1.25.40.10">
    <property type="entry name" value="Tetratricopeptide repeat domain"/>
    <property type="match status" value="1"/>
</dbReference>
<comment type="caution">
    <text evidence="5">The sequence shown here is derived from an EMBL/GenBank/DDBJ whole genome shotgun (WGS) entry which is preliminary data.</text>
</comment>
<feature type="coiled-coil region" evidence="4">
    <location>
        <begin position="87"/>
        <end position="135"/>
    </location>
</feature>
<organism evidence="5 6">
    <name type="scientific">Roseofilum acuticapitatum BLCC-M154</name>
    <dbReference type="NCBI Taxonomy" id="3022444"/>
    <lineage>
        <taxon>Bacteria</taxon>
        <taxon>Bacillati</taxon>
        <taxon>Cyanobacteriota</taxon>
        <taxon>Cyanophyceae</taxon>
        <taxon>Desertifilales</taxon>
        <taxon>Desertifilaceae</taxon>
        <taxon>Roseofilum</taxon>
        <taxon>Roseofilum acuticapitatum</taxon>
    </lineage>
</organism>
<keyword evidence="1" id="KW-0677">Repeat</keyword>
<dbReference type="PANTHER" id="PTHR44943:SF8">
    <property type="entry name" value="TPR REPEAT-CONTAINING PROTEIN MJ0263"/>
    <property type="match status" value="1"/>
</dbReference>
<proteinExistence type="predicted"/>
<name>A0ABT7AUG5_9CYAN</name>
<dbReference type="Proteomes" id="UP001235303">
    <property type="component" value="Unassembled WGS sequence"/>
</dbReference>
<keyword evidence="4" id="KW-0175">Coiled coil</keyword>
<keyword evidence="2 3" id="KW-0802">TPR repeat</keyword>
<gene>
    <name evidence="5" type="ORF">PMG71_14040</name>
</gene>
<evidence type="ECO:0000256" key="4">
    <source>
        <dbReference type="SAM" id="Coils"/>
    </source>
</evidence>
<feature type="repeat" description="TPR" evidence="3">
    <location>
        <begin position="188"/>
        <end position="221"/>
    </location>
</feature>
<dbReference type="SMART" id="SM00028">
    <property type="entry name" value="TPR"/>
    <property type="match status" value="2"/>
</dbReference>
<dbReference type="PANTHER" id="PTHR44943">
    <property type="entry name" value="CELLULOSE SYNTHASE OPERON PROTEIN C"/>
    <property type="match status" value="1"/>
</dbReference>
<reference evidence="5 6" key="1">
    <citation type="submission" date="2023-01" db="EMBL/GenBank/DDBJ databases">
        <title>Novel diversity within Roseofilum (Cyanobacteria; Desertifilaceae) from marine benthic mats with descriptions of four novel species.</title>
        <authorList>
            <person name="Wang Y."/>
            <person name="Berthold D.E."/>
            <person name="Hu J."/>
            <person name="Lefler F.W."/>
            <person name="Laughinghouse H.D. IV."/>
        </authorList>
    </citation>
    <scope>NUCLEOTIDE SEQUENCE [LARGE SCALE GENOMIC DNA]</scope>
    <source>
        <strain evidence="5 6">BLCC-M154</strain>
    </source>
</reference>
<dbReference type="EMBL" id="JAQOSP010000091">
    <property type="protein sequence ID" value="MDJ1170551.1"/>
    <property type="molecule type" value="Genomic_DNA"/>
</dbReference>
<dbReference type="SUPFAM" id="SSF48452">
    <property type="entry name" value="TPR-like"/>
    <property type="match status" value="1"/>
</dbReference>
<dbReference type="InterPro" id="IPR011990">
    <property type="entry name" value="TPR-like_helical_dom_sf"/>
</dbReference>
<dbReference type="InterPro" id="IPR019734">
    <property type="entry name" value="TPR_rpt"/>
</dbReference>
<keyword evidence="6" id="KW-1185">Reference proteome</keyword>
<dbReference type="RefSeq" id="WP_283754310.1">
    <property type="nucleotide sequence ID" value="NZ_JAQOSP010000091.1"/>
</dbReference>
<sequence length="271" mass="30473">MAATGFIVIPENAPLYFCYRESEQANNIEVFQVPDDFYNHYIYGEKPSGDGVTLIKTKPYTYAPLTPELIAEKLDPLHPDRAIPHLKTQLAEQHRQHQTELDALQQSRSQLQQELTAANEQLHQKTTELATLKADYGQTQGELEQLNAYLQQTQGTAGIIGYYQHRIASDPDNLQLYHQALALDPNNSALHQQLGIALMGQQDFSQAILSFRRAIALNPHDGRSHHHLGDALAEMGKITEASQCYRRALDLQPQLANQGGKDIGQLKRWAK</sequence>
<accession>A0ABT7AUG5</accession>
<evidence type="ECO:0000313" key="6">
    <source>
        <dbReference type="Proteomes" id="UP001235303"/>
    </source>
</evidence>
<feature type="repeat" description="TPR" evidence="3">
    <location>
        <begin position="222"/>
        <end position="255"/>
    </location>
</feature>
<evidence type="ECO:0000256" key="3">
    <source>
        <dbReference type="PROSITE-ProRule" id="PRU00339"/>
    </source>
</evidence>